<dbReference type="GO" id="GO:0030170">
    <property type="term" value="F:pyridoxal phosphate binding"/>
    <property type="evidence" value="ECO:0007669"/>
    <property type="project" value="InterPro"/>
</dbReference>
<proteinExistence type="inferred from homology"/>
<evidence type="ECO:0000256" key="7">
    <source>
        <dbReference type="RuleBase" id="RU362118"/>
    </source>
</evidence>
<dbReference type="Proteomes" id="UP000054279">
    <property type="component" value="Unassembled WGS sequence"/>
</dbReference>
<dbReference type="EC" id="4.4.1.1" evidence="3"/>
<dbReference type="GO" id="GO:0019343">
    <property type="term" value="P:cysteine biosynthetic process via cystathionine"/>
    <property type="evidence" value="ECO:0007669"/>
    <property type="project" value="TreeGrafter"/>
</dbReference>
<evidence type="ECO:0000256" key="4">
    <source>
        <dbReference type="ARBA" id="ARBA00022898"/>
    </source>
</evidence>
<dbReference type="HOGENOM" id="CLU_018986_8_1_1"/>
<protein>
    <recommendedName>
        <fullName evidence="3">cystathionine gamma-lyase</fullName>
        <ecNumber evidence="3">4.4.1.1</ecNumber>
    </recommendedName>
    <alternativeName>
        <fullName evidence="6">Gamma-cystathionase</fullName>
    </alternativeName>
</protein>
<dbReference type="PANTHER" id="PTHR11808">
    <property type="entry name" value="TRANS-SULFURATION ENZYME FAMILY MEMBER"/>
    <property type="match status" value="1"/>
</dbReference>
<dbReference type="Pfam" id="PF01053">
    <property type="entry name" value="Cys_Met_Meta_PP"/>
    <property type="match status" value="1"/>
</dbReference>
<evidence type="ECO:0000256" key="5">
    <source>
        <dbReference type="ARBA" id="ARBA00023192"/>
    </source>
</evidence>
<sequence length="215" mass="23315">MGAVILPNASTAQANGTKETIDALYTRLQFCRMRMVLYLARLMHGAKTLSLRMKEHGRGGKTGAIPPCASDYPSAPRARKFVDEWVLADEAKEGNERTGKGDSHSADSLVRTGRVDVLANDGAAERFLTRTRLFTLAERFRGVESLAELPEKMMHGSIPPAERLALGITPDLVRLSVSVEAVNDLIADVEQALSWAINGWNSATTSVAFGDSELS</sequence>
<keyword evidence="5" id="KW-0198">Cysteine biosynthesis</keyword>
<keyword evidence="4 7" id="KW-0663">Pyridoxal phosphate</keyword>
<dbReference type="OrthoDB" id="3512640at2759"/>
<dbReference type="AlphaFoldDB" id="A0A0C9V3B7"/>
<keyword evidence="9" id="KW-1185">Reference proteome</keyword>
<keyword evidence="5" id="KW-0028">Amino-acid biosynthesis</keyword>
<dbReference type="InterPro" id="IPR000277">
    <property type="entry name" value="Cys/Met-Metab_PyrdxlP-dep_enz"/>
</dbReference>
<dbReference type="InterPro" id="IPR015424">
    <property type="entry name" value="PyrdxlP-dep_Trfase"/>
</dbReference>
<dbReference type="EMBL" id="KN837233">
    <property type="protein sequence ID" value="KIJ32025.1"/>
    <property type="molecule type" value="Genomic_DNA"/>
</dbReference>
<evidence type="ECO:0000313" key="9">
    <source>
        <dbReference type="Proteomes" id="UP000054279"/>
    </source>
</evidence>
<dbReference type="InterPro" id="IPR015422">
    <property type="entry name" value="PyrdxlP-dep_Trfase_small"/>
</dbReference>
<dbReference type="Gene3D" id="3.90.1150.10">
    <property type="entry name" value="Aspartate Aminotransferase, domain 1"/>
    <property type="match status" value="1"/>
</dbReference>
<dbReference type="GO" id="GO:0004123">
    <property type="term" value="F:cystathionine gamma-lyase activity"/>
    <property type="evidence" value="ECO:0007669"/>
    <property type="project" value="TreeGrafter"/>
</dbReference>
<dbReference type="SUPFAM" id="SSF53383">
    <property type="entry name" value="PLP-dependent transferases"/>
    <property type="match status" value="1"/>
</dbReference>
<evidence type="ECO:0000256" key="1">
    <source>
        <dbReference type="ARBA" id="ARBA00001933"/>
    </source>
</evidence>
<accession>A0A0C9V3B7</accession>
<dbReference type="GO" id="GO:0005737">
    <property type="term" value="C:cytoplasm"/>
    <property type="evidence" value="ECO:0007669"/>
    <property type="project" value="TreeGrafter"/>
</dbReference>
<name>A0A0C9V3B7_SPHS4</name>
<dbReference type="GO" id="GO:0019346">
    <property type="term" value="P:transsulfuration"/>
    <property type="evidence" value="ECO:0007669"/>
    <property type="project" value="InterPro"/>
</dbReference>
<comment type="similarity">
    <text evidence="7">Belongs to the trans-sulfuration enzymes family.</text>
</comment>
<dbReference type="PANTHER" id="PTHR11808:SF15">
    <property type="entry name" value="CYSTATHIONINE GAMMA-LYASE"/>
    <property type="match status" value="1"/>
</dbReference>
<organism evidence="8 9">
    <name type="scientific">Sphaerobolus stellatus (strain SS14)</name>
    <dbReference type="NCBI Taxonomy" id="990650"/>
    <lineage>
        <taxon>Eukaryota</taxon>
        <taxon>Fungi</taxon>
        <taxon>Dikarya</taxon>
        <taxon>Basidiomycota</taxon>
        <taxon>Agaricomycotina</taxon>
        <taxon>Agaricomycetes</taxon>
        <taxon>Phallomycetidae</taxon>
        <taxon>Geastrales</taxon>
        <taxon>Sphaerobolaceae</taxon>
        <taxon>Sphaerobolus</taxon>
    </lineage>
</organism>
<reference evidence="8 9" key="1">
    <citation type="submission" date="2014-06" db="EMBL/GenBank/DDBJ databases">
        <title>Evolutionary Origins and Diversification of the Mycorrhizal Mutualists.</title>
        <authorList>
            <consortium name="DOE Joint Genome Institute"/>
            <consortium name="Mycorrhizal Genomics Consortium"/>
            <person name="Kohler A."/>
            <person name="Kuo A."/>
            <person name="Nagy L.G."/>
            <person name="Floudas D."/>
            <person name="Copeland A."/>
            <person name="Barry K.W."/>
            <person name="Cichocki N."/>
            <person name="Veneault-Fourrey C."/>
            <person name="LaButti K."/>
            <person name="Lindquist E.A."/>
            <person name="Lipzen A."/>
            <person name="Lundell T."/>
            <person name="Morin E."/>
            <person name="Murat C."/>
            <person name="Riley R."/>
            <person name="Ohm R."/>
            <person name="Sun H."/>
            <person name="Tunlid A."/>
            <person name="Henrissat B."/>
            <person name="Grigoriev I.V."/>
            <person name="Hibbett D.S."/>
            <person name="Martin F."/>
        </authorList>
    </citation>
    <scope>NUCLEOTIDE SEQUENCE [LARGE SCALE GENOMIC DNA]</scope>
    <source>
        <strain evidence="8 9">SS14</strain>
    </source>
</reference>
<evidence type="ECO:0000256" key="2">
    <source>
        <dbReference type="ARBA" id="ARBA00005038"/>
    </source>
</evidence>
<gene>
    <name evidence="8" type="ORF">M422DRAFT_266257</name>
</gene>
<comment type="cofactor">
    <cofactor evidence="1 7">
        <name>pyridoxal 5'-phosphate</name>
        <dbReference type="ChEBI" id="CHEBI:597326"/>
    </cofactor>
</comment>
<evidence type="ECO:0000256" key="3">
    <source>
        <dbReference type="ARBA" id="ARBA00012085"/>
    </source>
</evidence>
<evidence type="ECO:0000313" key="8">
    <source>
        <dbReference type="EMBL" id="KIJ32025.1"/>
    </source>
</evidence>
<comment type="pathway">
    <text evidence="2">Amino-acid biosynthesis; L-cysteine biosynthesis; L-cysteine from L-homocysteine and L-serine: step 2/2.</text>
</comment>
<evidence type="ECO:0000256" key="6">
    <source>
        <dbReference type="ARBA" id="ARBA00029853"/>
    </source>
</evidence>